<gene>
    <name evidence="1" type="ORF">ACGTZG_07545</name>
    <name evidence="2" type="ORF">HF872_07465</name>
</gene>
<organism evidence="2 3">
    <name type="scientific">Megasphaera hexanoica</name>
    <dbReference type="NCBI Taxonomy" id="1675036"/>
    <lineage>
        <taxon>Bacteria</taxon>
        <taxon>Bacillati</taxon>
        <taxon>Bacillota</taxon>
        <taxon>Negativicutes</taxon>
        <taxon>Veillonellales</taxon>
        <taxon>Veillonellaceae</taxon>
        <taxon>Megasphaera</taxon>
    </lineage>
</organism>
<dbReference type="Proteomes" id="UP001605989">
    <property type="component" value="Unassembled WGS sequence"/>
</dbReference>
<reference evidence="2 3" key="1">
    <citation type="submission" date="2020-04" db="EMBL/GenBank/DDBJ databases">
        <authorList>
            <person name="Hitch T.C.A."/>
            <person name="Wylensek D."/>
            <person name="Clavel T."/>
        </authorList>
    </citation>
    <scope>NUCLEOTIDE SEQUENCE [LARGE SCALE GENOMIC DNA]</scope>
    <source>
        <strain evidence="2 3">Oil-RF-744-FAT-WT-6-1</strain>
    </source>
</reference>
<dbReference type="Proteomes" id="UP000591071">
    <property type="component" value="Unassembled WGS sequence"/>
</dbReference>
<reference evidence="1 4" key="2">
    <citation type="submission" date="2024-10" db="EMBL/GenBank/DDBJ databases">
        <authorList>
            <person name="Sang B.-I."/>
            <person name="Prabhaharan D."/>
        </authorList>
    </citation>
    <scope>NUCLEOTIDE SEQUENCE [LARGE SCALE GENOMIC DNA]</scope>
    <source>
        <strain evidence="1 4">MH</strain>
    </source>
</reference>
<proteinExistence type="predicted"/>
<name>A0A848BRZ0_9FIRM</name>
<evidence type="ECO:0000313" key="4">
    <source>
        <dbReference type="Proteomes" id="UP001605989"/>
    </source>
</evidence>
<protein>
    <submittedName>
        <fullName evidence="2">Uncharacterized protein</fullName>
    </submittedName>
</protein>
<comment type="caution">
    <text evidence="2">The sequence shown here is derived from an EMBL/GenBank/DDBJ whole genome shotgun (WGS) entry which is preliminary data.</text>
</comment>
<dbReference type="OrthoDB" id="9801625at2"/>
<accession>A0A848BRZ0</accession>
<evidence type="ECO:0000313" key="3">
    <source>
        <dbReference type="Proteomes" id="UP000591071"/>
    </source>
</evidence>
<dbReference type="KEGG" id="mhw:ACT01_05105"/>
<dbReference type="EMBL" id="JABAFG010000010">
    <property type="protein sequence ID" value="NME28462.1"/>
    <property type="molecule type" value="Genomic_DNA"/>
</dbReference>
<evidence type="ECO:0000313" key="2">
    <source>
        <dbReference type="EMBL" id="NME28462.1"/>
    </source>
</evidence>
<dbReference type="EMBL" id="JBIEKR010000005">
    <property type="protein sequence ID" value="MFG6273040.1"/>
    <property type="molecule type" value="Genomic_DNA"/>
</dbReference>
<sequence>MVIGIKYCGGCNSTYDRAQEVQRLMRDFPDHTWVYAAHGVRQADYWLIVCGCPCICANTEGLEAKKDIMTLQCPDDFTAVRSLL</sequence>
<keyword evidence="4" id="KW-1185">Reference proteome</keyword>
<evidence type="ECO:0000313" key="1">
    <source>
        <dbReference type="EMBL" id="MFG6273040.1"/>
    </source>
</evidence>
<dbReference type="AlphaFoldDB" id="A0A848BRZ0"/>
<dbReference type="RefSeq" id="WP_113855471.1">
    <property type="nucleotide sequence ID" value="NZ_CP011940.1"/>
</dbReference>